<feature type="domain" description="YqaJ viral recombinase" evidence="1">
    <location>
        <begin position="29"/>
        <end position="179"/>
    </location>
</feature>
<reference evidence="3" key="1">
    <citation type="submission" date="2017-02" db="EMBL/GenBank/DDBJ databases">
        <authorList>
            <person name="Daims H."/>
        </authorList>
    </citation>
    <scope>NUCLEOTIDE SEQUENCE [LARGE SCALE GENOMIC DNA]</scope>
</reference>
<evidence type="ECO:0000313" key="2">
    <source>
        <dbReference type="EMBL" id="SJM94968.1"/>
    </source>
</evidence>
<gene>
    <name evidence="2" type="ORF">CRENPOLYSF1_610029</name>
</gene>
<accession>A0A1R4HFD8</accession>
<dbReference type="InterPro" id="IPR011335">
    <property type="entry name" value="Restrct_endonuc-II-like"/>
</dbReference>
<dbReference type="RefSeq" id="WP_087144573.1">
    <property type="nucleotide sequence ID" value="NZ_FUKI01000139.1"/>
</dbReference>
<dbReference type="CDD" id="cd22343">
    <property type="entry name" value="PDDEXK_lambda_exonuclease-like"/>
    <property type="match status" value="1"/>
</dbReference>
<evidence type="ECO:0000259" key="1">
    <source>
        <dbReference type="Pfam" id="PF09588"/>
    </source>
</evidence>
<dbReference type="InterPro" id="IPR011604">
    <property type="entry name" value="PDDEXK-like_dom_sf"/>
</dbReference>
<dbReference type="PANTHER" id="PTHR46609">
    <property type="entry name" value="EXONUCLEASE, PHAGE-TYPE/RECB, C-TERMINAL DOMAIN-CONTAINING PROTEIN"/>
    <property type="match status" value="1"/>
</dbReference>
<dbReference type="InterPro" id="IPR051703">
    <property type="entry name" value="NF-kappa-B_Signaling_Reg"/>
</dbReference>
<dbReference type="EMBL" id="FUKI01000139">
    <property type="protein sequence ID" value="SJM94968.1"/>
    <property type="molecule type" value="Genomic_DNA"/>
</dbReference>
<keyword evidence="3" id="KW-1185">Reference proteome</keyword>
<name>A0A1R4HFD8_9GAMM</name>
<dbReference type="OrthoDB" id="1245848at2"/>
<dbReference type="InterPro" id="IPR019080">
    <property type="entry name" value="YqaJ_viral_recombinase"/>
</dbReference>
<dbReference type="AlphaFoldDB" id="A0A1R4HFD8"/>
<evidence type="ECO:0000313" key="3">
    <source>
        <dbReference type="Proteomes" id="UP000195667"/>
    </source>
</evidence>
<sequence length="230" mass="26164">MRQQDYGLGDLSDLEDGEVIKSAEDIRAEWLQLRRGKFTASEFHRLMTCPSKQELPEGAKSYAIEKAVETLTEMDESDRYVSSAMQWGVDHEQAAIVAFTERTGHTVSATGENQRLILMADLIGCTPDGLIGDHAGIEVKCPNSKTHFGYCLMSTAAELKAVEPKYYWQIMGSLMITERQHWYFVSYDPRFYDAKKRLHIVKIARNDEDILALFERIDMAVAYRQRVLGG</sequence>
<protein>
    <submittedName>
        <fullName evidence="2">YqaJ recombinase family protein</fullName>
    </submittedName>
</protein>
<dbReference type="Proteomes" id="UP000195667">
    <property type="component" value="Unassembled WGS sequence"/>
</dbReference>
<dbReference type="Gene3D" id="3.90.320.10">
    <property type="match status" value="1"/>
</dbReference>
<dbReference type="SUPFAM" id="SSF52980">
    <property type="entry name" value="Restriction endonuclease-like"/>
    <property type="match status" value="1"/>
</dbReference>
<dbReference type="Pfam" id="PF09588">
    <property type="entry name" value="YqaJ"/>
    <property type="match status" value="1"/>
</dbReference>
<organism evidence="2 3">
    <name type="scientific">Crenothrix polyspora</name>
    <dbReference type="NCBI Taxonomy" id="360316"/>
    <lineage>
        <taxon>Bacteria</taxon>
        <taxon>Pseudomonadati</taxon>
        <taxon>Pseudomonadota</taxon>
        <taxon>Gammaproteobacteria</taxon>
        <taxon>Methylococcales</taxon>
        <taxon>Crenotrichaceae</taxon>
        <taxon>Crenothrix</taxon>
    </lineage>
</organism>
<proteinExistence type="predicted"/>
<dbReference type="PANTHER" id="PTHR46609:SF8">
    <property type="entry name" value="YQAJ VIRAL RECOMBINASE DOMAIN-CONTAINING PROTEIN"/>
    <property type="match status" value="1"/>
</dbReference>